<organism evidence="5 6">
    <name type="scientific">Triparma strigata</name>
    <dbReference type="NCBI Taxonomy" id="1606541"/>
    <lineage>
        <taxon>Eukaryota</taxon>
        <taxon>Sar</taxon>
        <taxon>Stramenopiles</taxon>
        <taxon>Ochrophyta</taxon>
        <taxon>Bolidophyceae</taxon>
        <taxon>Parmales</taxon>
        <taxon>Triparmaceae</taxon>
        <taxon>Triparma</taxon>
    </lineage>
</organism>
<dbReference type="InterPro" id="IPR013784">
    <property type="entry name" value="Carb-bd-like_fold"/>
</dbReference>
<dbReference type="GO" id="GO:2001070">
    <property type="term" value="F:starch binding"/>
    <property type="evidence" value="ECO:0007669"/>
    <property type="project" value="InterPro"/>
</dbReference>
<feature type="compositionally biased region" description="Acidic residues" evidence="3">
    <location>
        <begin position="1261"/>
        <end position="1270"/>
    </location>
</feature>
<proteinExistence type="inferred from homology"/>
<comment type="similarity">
    <text evidence="1">In the N-terminal section; belongs to the glycosyltransferase 20 family.</text>
</comment>
<evidence type="ECO:0000259" key="4">
    <source>
        <dbReference type="PROSITE" id="PS51166"/>
    </source>
</evidence>
<dbReference type="SUPFAM" id="SSF49452">
    <property type="entry name" value="Starch-binding domain-like"/>
    <property type="match status" value="1"/>
</dbReference>
<dbReference type="EMBL" id="BRXY01000320">
    <property type="protein sequence ID" value="GMH86815.1"/>
    <property type="molecule type" value="Genomic_DNA"/>
</dbReference>
<dbReference type="Pfam" id="PF00686">
    <property type="entry name" value="CBM_20"/>
    <property type="match status" value="1"/>
</dbReference>
<accession>A0A9W7BIH6</accession>
<reference evidence="6" key="1">
    <citation type="journal article" date="2023" name="Commun. Biol.">
        <title>Genome analysis of Parmales, the sister group of diatoms, reveals the evolutionary specialization of diatoms from phago-mixotrophs to photoautotrophs.</title>
        <authorList>
            <person name="Ban H."/>
            <person name="Sato S."/>
            <person name="Yoshikawa S."/>
            <person name="Yamada K."/>
            <person name="Nakamura Y."/>
            <person name="Ichinomiya M."/>
            <person name="Sato N."/>
            <person name="Blanc-Mathieu R."/>
            <person name="Endo H."/>
            <person name="Kuwata A."/>
            <person name="Ogata H."/>
        </authorList>
    </citation>
    <scope>NUCLEOTIDE SEQUENCE [LARGE SCALE GENOMIC DNA]</scope>
    <source>
        <strain evidence="6">NIES 3701</strain>
    </source>
</reference>
<evidence type="ECO:0000313" key="5">
    <source>
        <dbReference type="EMBL" id="GMH86815.1"/>
    </source>
</evidence>
<dbReference type="Gene3D" id="3.40.50.1000">
    <property type="entry name" value="HAD superfamily/HAD-like"/>
    <property type="match status" value="2"/>
</dbReference>
<dbReference type="Pfam" id="PF02358">
    <property type="entry name" value="Trehalose_PPase"/>
    <property type="match status" value="1"/>
</dbReference>
<dbReference type="SMART" id="SM01065">
    <property type="entry name" value="CBM_2"/>
    <property type="match status" value="1"/>
</dbReference>
<protein>
    <recommendedName>
        <fullName evidence="4">CBM20 domain-containing protein</fullName>
    </recommendedName>
</protein>
<dbReference type="PANTHER" id="PTHR10788:SF94">
    <property type="entry name" value="ALPHA,ALPHA-TREHALOSE-PHOSPHATE SYNTHASE [UDP-FORMING] 5"/>
    <property type="match status" value="1"/>
</dbReference>
<dbReference type="NCBIfam" id="TIGR00685">
    <property type="entry name" value="T6PP"/>
    <property type="match status" value="1"/>
</dbReference>
<dbReference type="InterPro" id="IPR001830">
    <property type="entry name" value="Glyco_trans_20"/>
</dbReference>
<dbReference type="GO" id="GO:0005829">
    <property type="term" value="C:cytosol"/>
    <property type="evidence" value="ECO:0007669"/>
    <property type="project" value="TreeGrafter"/>
</dbReference>
<dbReference type="SUPFAM" id="SSF53756">
    <property type="entry name" value="UDP-Glycosyltransferase/glycogen phosphorylase"/>
    <property type="match status" value="2"/>
</dbReference>
<dbReference type="InterPro" id="IPR013783">
    <property type="entry name" value="Ig-like_fold"/>
</dbReference>
<dbReference type="Proteomes" id="UP001165085">
    <property type="component" value="Unassembled WGS sequence"/>
</dbReference>
<evidence type="ECO:0000313" key="6">
    <source>
        <dbReference type="Proteomes" id="UP001165085"/>
    </source>
</evidence>
<comment type="caution">
    <text evidence="5">The sequence shown here is derived from an EMBL/GenBank/DDBJ whole genome shotgun (WGS) entry which is preliminary data.</text>
</comment>
<feature type="domain" description="CBM20" evidence="4">
    <location>
        <begin position="1"/>
        <end position="123"/>
    </location>
</feature>
<evidence type="ECO:0000256" key="1">
    <source>
        <dbReference type="ARBA" id="ARBA00005409"/>
    </source>
</evidence>
<dbReference type="InterPro" id="IPR002044">
    <property type="entry name" value="CBM20"/>
</dbReference>
<dbReference type="InterPro" id="IPR023214">
    <property type="entry name" value="HAD_sf"/>
</dbReference>
<comment type="similarity">
    <text evidence="2">In the C-terminal section; belongs to the trehalose phosphatase family.</text>
</comment>
<dbReference type="PANTHER" id="PTHR10788">
    <property type="entry name" value="TREHALOSE-6-PHOSPHATE SYNTHASE"/>
    <property type="match status" value="1"/>
</dbReference>
<keyword evidence="6" id="KW-1185">Reference proteome</keyword>
<dbReference type="FunFam" id="3.40.50.1000:FF:000052">
    <property type="entry name" value="Alpha,alpha-trehalose-phosphate synthase [UDP-forming] 6"/>
    <property type="match status" value="1"/>
</dbReference>
<dbReference type="PROSITE" id="PS51166">
    <property type="entry name" value="CBM20"/>
    <property type="match status" value="1"/>
</dbReference>
<dbReference type="Pfam" id="PF00982">
    <property type="entry name" value="Glyco_transf_20"/>
    <property type="match status" value="2"/>
</dbReference>
<dbReference type="OrthoDB" id="755951at2759"/>
<dbReference type="CDD" id="cd03788">
    <property type="entry name" value="GT20_TPS"/>
    <property type="match status" value="1"/>
</dbReference>
<dbReference type="GO" id="GO:0004805">
    <property type="term" value="F:trehalose-phosphatase activity"/>
    <property type="evidence" value="ECO:0007669"/>
    <property type="project" value="TreeGrafter"/>
</dbReference>
<feature type="region of interest" description="Disordered" evidence="3">
    <location>
        <begin position="380"/>
        <end position="417"/>
    </location>
</feature>
<sequence>MSFSVAFSCKAVGLGHGEAIKIVGNTPSLGNNEISRAITLHTTQESYPYYETSIALPINATSFNTSMTSQTTAQPQLNISYQYALFTGGKFNRWETSAEPRTLRAALPNVDQDGVPVDDSTDDPLIMIVSDVFSKADSVVGQVVDGQDSQQNNSQQNYAFCRQSKINLANGRFAFRKSFKDVTNTNLESPTSKSDSHKSVKWGEAERLSDSIPVFPPTSPLPVPPRNEDQFQGFTSSDGAIVVSIFLPIILSRSESDGSWTADWDYENLLSMESDMRVTRVGTVKWRGWHGNVSSSKRIDNDSPEAGVPKESRPEVERLLAKFNCVPVWVDVEVFGEAYNGFCKGILWPVFHNVSSVYNYGGVDADAGLDSSLHGAESAHSMANSANSRSSTKVDSDDSMGNPSSEGSDNIFDSDHVMGPAHGDGGKQAQLWSAYTRVNKAFSDVIVQHFNEGDLIWIHGFQLLVLPSMLSRKVGRLAKIGIFLHTPFPSSEIFRTLWCREDLLRGMLNADQIGFHLYEYSRHFLTCCRRLLGLTAAMVPDTYGGHNLAVESNGRNITITSIHAGVDASLLKKCLDHPTTQEKVKGIKEQFKGKVLMCAIDRLENLKGAPLKILGLERFLDRRPEYRGKIALIQMGISAFERGDDYLATRNELMRLVERVNVKYPGTIQFQECTEAEMRLMQRVALLRAADVVLITSLRDGLNRLPMEFVVAHSDALSVGIDNYRRSDGGEAGAVRIRPGICILSEFASCARVMRGSIHVNPWKVADIAHAIECSLEMDVDEHRRRMKYDSEFVNRVTITRWAMAVLLDLKGVKKSAETTQYSGAGLGLGFRLLGMNSGFTALDTNKVGKSYRMAQRRVIMLDYGGTILNDTDDKSNISRFALTKANSTQKRSTPQEELIETLNSLCSDPKNVVFVVSGKERSALTETLGSVKGLGLAAEHGMYYSMPHCDGRNSDGQRNWEVMVSGQDRSWRPAALTIMEVYCSRTHGSYIEQTESKILWQYRDADPDFGALQAKELEDHLQSVLKNFNVDVLRGGEGSGGYIEVRPKGVDKGVLLRRVLEALETKRERKISQGQDSSNTASAKRVDFTLILGDDNCDEPMFTEMKSIGKEVKEIRRVGKSTNQIKELAVAPNIKYFTATVGKKPSEAESFLNDVDEVAELLKSLTKISTREKRFFSSVDLPSMDAGKGFGGGLGGLGTTAQDFLSSMSSARNNETISAGITRSVSMGNFKPSATSLFGSTPPPPKSLNHYLQNVGDAGGGEDEEDNFF</sequence>
<evidence type="ECO:0000256" key="2">
    <source>
        <dbReference type="ARBA" id="ARBA00006330"/>
    </source>
</evidence>
<feature type="compositionally biased region" description="Polar residues" evidence="3">
    <location>
        <begin position="381"/>
        <end position="408"/>
    </location>
</feature>
<dbReference type="InterPro" id="IPR036412">
    <property type="entry name" value="HAD-like_sf"/>
</dbReference>
<dbReference type="Gene3D" id="2.60.40.10">
    <property type="entry name" value="Immunoglobulins"/>
    <property type="match status" value="1"/>
</dbReference>
<feature type="region of interest" description="Disordered" evidence="3">
    <location>
        <begin position="1235"/>
        <end position="1270"/>
    </location>
</feature>
<dbReference type="GO" id="GO:0005992">
    <property type="term" value="P:trehalose biosynthetic process"/>
    <property type="evidence" value="ECO:0007669"/>
    <property type="project" value="InterPro"/>
</dbReference>
<dbReference type="Gene3D" id="3.40.50.2000">
    <property type="entry name" value="Glycogen Phosphorylase B"/>
    <property type="match status" value="2"/>
</dbReference>
<dbReference type="SUPFAM" id="SSF56784">
    <property type="entry name" value="HAD-like"/>
    <property type="match status" value="1"/>
</dbReference>
<name>A0A9W7BIH6_9STRA</name>
<gene>
    <name evidence="5" type="ORF">TrST_g12235</name>
</gene>
<dbReference type="AlphaFoldDB" id="A0A9W7BIH6"/>
<dbReference type="InterPro" id="IPR003337">
    <property type="entry name" value="Trehalose_PPase"/>
</dbReference>
<evidence type="ECO:0000256" key="3">
    <source>
        <dbReference type="SAM" id="MobiDB-lite"/>
    </source>
</evidence>